<keyword evidence="2" id="KW-0812">Transmembrane</keyword>
<keyword evidence="2" id="KW-0472">Membrane</keyword>
<name>A0A1Q9ELI9_SYMMI</name>
<feature type="transmembrane region" description="Helical" evidence="2">
    <location>
        <begin position="699"/>
        <end position="722"/>
    </location>
</feature>
<evidence type="ECO:0000256" key="1">
    <source>
        <dbReference type="SAM" id="MobiDB-lite"/>
    </source>
</evidence>
<reference evidence="3 4" key="1">
    <citation type="submission" date="2016-02" db="EMBL/GenBank/DDBJ databases">
        <title>Genome analysis of coral dinoflagellate symbionts highlights evolutionary adaptations to a symbiotic lifestyle.</title>
        <authorList>
            <person name="Aranda M."/>
            <person name="Li Y."/>
            <person name="Liew Y.J."/>
            <person name="Baumgarten S."/>
            <person name="Simakov O."/>
            <person name="Wilson M."/>
            <person name="Piel J."/>
            <person name="Ashoor H."/>
            <person name="Bougouffa S."/>
            <person name="Bajic V.B."/>
            <person name="Ryu T."/>
            <person name="Ravasi T."/>
            <person name="Bayer T."/>
            <person name="Micklem G."/>
            <person name="Kim H."/>
            <person name="Bhak J."/>
            <person name="Lajeunesse T.C."/>
            <person name="Voolstra C.R."/>
        </authorList>
    </citation>
    <scope>NUCLEOTIDE SEQUENCE [LARGE SCALE GENOMIC DNA]</scope>
    <source>
        <strain evidence="3 4">CCMP2467</strain>
    </source>
</reference>
<keyword evidence="2" id="KW-1133">Transmembrane helix</keyword>
<feature type="transmembrane region" description="Helical" evidence="2">
    <location>
        <begin position="669"/>
        <end position="687"/>
    </location>
</feature>
<dbReference type="SUPFAM" id="SSF53474">
    <property type="entry name" value="alpha/beta-Hydrolases"/>
    <property type="match status" value="1"/>
</dbReference>
<feature type="transmembrane region" description="Helical" evidence="2">
    <location>
        <begin position="544"/>
        <end position="563"/>
    </location>
</feature>
<feature type="region of interest" description="Disordered" evidence="1">
    <location>
        <begin position="378"/>
        <end position="421"/>
    </location>
</feature>
<gene>
    <name evidence="3" type="ORF">AK812_SmicGene8197</name>
</gene>
<dbReference type="Proteomes" id="UP000186817">
    <property type="component" value="Unassembled WGS sequence"/>
</dbReference>
<evidence type="ECO:0008006" key="5">
    <source>
        <dbReference type="Google" id="ProtNLM"/>
    </source>
</evidence>
<feature type="transmembrane region" description="Helical" evidence="2">
    <location>
        <begin position="575"/>
        <end position="596"/>
    </location>
</feature>
<sequence length="1046" mass="114973">MPEITKSVKFDNIAREWRCKWADDNDKAALSAAQAALDDVLADLSSVEGVGSVQRVVCGGCLDFKVVTKLSAAAFGDWEKAKFAPEEEFLSKLKGIKGISNVETQTYTLEEVKMNKKDIKKAQEKKEKEAAEKAKDAPKAPEDPAKKLKKVLKEGGKRGVEIEGAADMGGLQFFCTSVDEPEGDVELLTKCVEAMNAKSDPSEEERKGGSGHIGKMVFSAGAEHLAVLAYVPEEKQAALSCEAWLEKVLSQQPGYQVLTKAKDVSTGIIPTNADKGIFPLKIREGLILEDDGDDDDECVFGDDALDTSLGQTLDRTAGQIGALETFHIWSSYCVWLKPLSCSHPVWVAPSLAAAKWSLCLRRAWRAWGRVRGGMLPTAMSPSQQGYAAESLEPDLESRSDQTGEPALEESEEAGRNKHLQKAGSQFMHPDDSLHRHWYETTVRLRGMFYIFFSLAVVMALALGFTAETFFFIMAAPRDDGLSVGIVCGILLTPISLLLTAIYVDECIDMGLDAADKPSFGLFRAAVTASLRGIGQVHTDRVERLLVLTLELVPIIVAIVEFATSSHKVYWYKDVGRGYCLGGLVWALCVCFSYIICHIHVGHVPWRDALMSELYHNMGPIGRFKRAHGTDSHSMLFDKPNHWGRSCCYACLGLCIEIGVVILFLFFHRLYAICIGELLATLLWAMALRSYAPRLLGKAFWFTLIFFIALTSSLLVGTVQSAVPNPSRLEPLVWGPVSAGFNDTLDTSLPLSFETSDLSPSPSYPICRTSWGADEGLNILHLSILAFASSFGFEDDVREGLGEMLNGTFPDWELLEVEHWSTTGRWIVVAIPSRNVRIISVRGTSSLRDAYANLQIYSSIVVLQFMGILTPVLSLMPQGVIQRVASGGISKSLRKSFRVEAGLSAAAHRHKEEARKAGQVLIMTGHSLGGALVGAVSTEVNVQGVGFSPPGLLFQKYQWDLDVSRLTKAFTVIQPTNDVVPQVDQQRGLIEWLPCKENALTCHRLTHTACLLWAQCGDSRARDWRATCSRWFGIQDLNMPQSNEDSL</sequence>
<dbReference type="InterPro" id="IPR029058">
    <property type="entry name" value="AB_hydrolase_fold"/>
</dbReference>
<accession>A0A1Q9ELI9</accession>
<keyword evidence="4" id="KW-1185">Reference proteome</keyword>
<feature type="transmembrane region" description="Helical" evidence="2">
    <location>
        <begin position="481"/>
        <end position="503"/>
    </location>
</feature>
<feature type="transmembrane region" description="Helical" evidence="2">
    <location>
        <begin position="855"/>
        <end position="875"/>
    </location>
</feature>
<evidence type="ECO:0000313" key="4">
    <source>
        <dbReference type="Proteomes" id="UP000186817"/>
    </source>
</evidence>
<dbReference type="EMBL" id="LSRX01000120">
    <property type="protein sequence ID" value="OLQ08280.1"/>
    <property type="molecule type" value="Genomic_DNA"/>
</dbReference>
<dbReference type="Gene3D" id="3.40.50.1820">
    <property type="entry name" value="alpha/beta hydrolase"/>
    <property type="match status" value="1"/>
</dbReference>
<dbReference type="AlphaFoldDB" id="A0A1Q9ELI9"/>
<evidence type="ECO:0000256" key="2">
    <source>
        <dbReference type="SAM" id="Phobius"/>
    </source>
</evidence>
<feature type="transmembrane region" description="Helical" evidence="2">
    <location>
        <begin position="448"/>
        <end position="475"/>
    </location>
</feature>
<evidence type="ECO:0000313" key="3">
    <source>
        <dbReference type="EMBL" id="OLQ08280.1"/>
    </source>
</evidence>
<protein>
    <recommendedName>
        <fullName evidence="5">Fungal lipase-like domain-containing protein</fullName>
    </recommendedName>
</protein>
<organism evidence="3 4">
    <name type="scientific">Symbiodinium microadriaticum</name>
    <name type="common">Dinoflagellate</name>
    <name type="synonym">Zooxanthella microadriatica</name>
    <dbReference type="NCBI Taxonomy" id="2951"/>
    <lineage>
        <taxon>Eukaryota</taxon>
        <taxon>Sar</taxon>
        <taxon>Alveolata</taxon>
        <taxon>Dinophyceae</taxon>
        <taxon>Suessiales</taxon>
        <taxon>Symbiodiniaceae</taxon>
        <taxon>Symbiodinium</taxon>
    </lineage>
</organism>
<feature type="region of interest" description="Disordered" evidence="1">
    <location>
        <begin position="120"/>
        <end position="146"/>
    </location>
</feature>
<comment type="caution">
    <text evidence="3">The sequence shown here is derived from an EMBL/GenBank/DDBJ whole genome shotgun (WGS) entry which is preliminary data.</text>
</comment>
<proteinExistence type="predicted"/>
<dbReference type="OrthoDB" id="58570at2759"/>
<feature type="transmembrane region" description="Helical" evidence="2">
    <location>
        <begin position="642"/>
        <end position="663"/>
    </location>
</feature>